<evidence type="ECO:0000313" key="1">
    <source>
        <dbReference type="EMBL" id="CAG8812551.1"/>
    </source>
</evidence>
<evidence type="ECO:0000313" key="2">
    <source>
        <dbReference type="Proteomes" id="UP000789405"/>
    </source>
</evidence>
<dbReference type="AlphaFoldDB" id="A0A9N9K8K5"/>
<reference evidence="1" key="1">
    <citation type="submission" date="2021-06" db="EMBL/GenBank/DDBJ databases">
        <authorList>
            <person name="Kallberg Y."/>
            <person name="Tangrot J."/>
            <person name="Rosling A."/>
        </authorList>
    </citation>
    <scope>NUCLEOTIDE SEQUENCE</scope>
    <source>
        <strain evidence="1">MA453B</strain>
    </source>
</reference>
<dbReference type="Proteomes" id="UP000789405">
    <property type="component" value="Unassembled WGS sequence"/>
</dbReference>
<name>A0A9N9K8K5_9GLOM</name>
<organism evidence="1 2">
    <name type="scientific">Dentiscutata erythropus</name>
    <dbReference type="NCBI Taxonomy" id="1348616"/>
    <lineage>
        <taxon>Eukaryota</taxon>
        <taxon>Fungi</taxon>
        <taxon>Fungi incertae sedis</taxon>
        <taxon>Mucoromycota</taxon>
        <taxon>Glomeromycotina</taxon>
        <taxon>Glomeromycetes</taxon>
        <taxon>Diversisporales</taxon>
        <taxon>Gigasporaceae</taxon>
        <taxon>Dentiscutata</taxon>
    </lineage>
</organism>
<dbReference type="EMBL" id="CAJVPY010048941">
    <property type="protein sequence ID" value="CAG8812551.1"/>
    <property type="molecule type" value="Genomic_DNA"/>
</dbReference>
<keyword evidence="2" id="KW-1185">Reference proteome</keyword>
<gene>
    <name evidence="1" type="ORF">DERYTH_LOCUS25649</name>
</gene>
<sequence>EDITDRNEILSDQNIVNLTNHLDEPQDEDNSIEMRNYTHKEALDALDLITRYLLQQSDNMTKYIKMISKVSQATRNARNNLLQQANINSFFTSSSYRDNEIMEETNFMLEINEDSSLSNKDF</sequence>
<protein>
    <submittedName>
        <fullName evidence="1">3823_t:CDS:1</fullName>
    </submittedName>
</protein>
<accession>A0A9N9K8K5</accession>
<proteinExistence type="predicted"/>
<comment type="caution">
    <text evidence="1">The sequence shown here is derived from an EMBL/GenBank/DDBJ whole genome shotgun (WGS) entry which is preliminary data.</text>
</comment>
<dbReference type="OrthoDB" id="2468402at2759"/>
<feature type="non-terminal residue" evidence="1">
    <location>
        <position position="1"/>
    </location>
</feature>